<evidence type="ECO:0000313" key="3">
    <source>
        <dbReference type="Proteomes" id="UP000734511"/>
    </source>
</evidence>
<dbReference type="RefSeq" id="WP_167984515.1">
    <property type="nucleotide sequence ID" value="NZ_JAATEJ010000016.1"/>
</dbReference>
<name>A0ABX0ZSS2_9ACTN</name>
<feature type="region of interest" description="Disordered" evidence="1">
    <location>
        <begin position="239"/>
        <end position="377"/>
    </location>
</feature>
<feature type="compositionally biased region" description="Low complexity" evidence="1">
    <location>
        <begin position="195"/>
        <end position="210"/>
    </location>
</feature>
<sequence length="377" mass="40324">MTGGRGPRQRRLCLVVDIEAYSGRPYAAQQSAQSRLARALDHACELAGVSRRSCELQDRGDGQLLLLPPGADEGRVVPGLVLGLRDALFTLNAHGAAAEAVRLRAALAQGSVQRAPLGYVAWSVELACRLLDSASLRKDLASAKDSDMALIVPADLYADVFATGAGGVPAAAFRRVRIDIPEKRFTADAWISALPPGTPAALGPTQPRRPAGGRGGRIVAGALAAGAGLTLLLPDEGDTAHAASAARPTEGHRPGEEPRPHEPEHHEDPKPYEPHHDSYHDEPQPDPYHDEAHHDPYHEDPHQPQPDPHHEDFHPVAEGDALMTDTDPTWDDGNLTEHDVIESADHTGYTSVSDYVAGENGYEPDPPSTDHGGDTIW</sequence>
<evidence type="ECO:0000313" key="2">
    <source>
        <dbReference type="EMBL" id="NJP45657.1"/>
    </source>
</evidence>
<organism evidence="2 3">
    <name type="scientific">Actinacidiphila epipremni</name>
    <dbReference type="NCBI Taxonomy" id="2053013"/>
    <lineage>
        <taxon>Bacteria</taxon>
        <taxon>Bacillati</taxon>
        <taxon>Actinomycetota</taxon>
        <taxon>Actinomycetes</taxon>
        <taxon>Kitasatosporales</taxon>
        <taxon>Streptomycetaceae</taxon>
        <taxon>Actinacidiphila</taxon>
    </lineage>
</organism>
<feature type="region of interest" description="Disordered" evidence="1">
    <location>
        <begin position="195"/>
        <end position="216"/>
    </location>
</feature>
<gene>
    <name evidence="2" type="ORF">HCN08_19950</name>
</gene>
<reference evidence="2 3" key="1">
    <citation type="submission" date="2020-03" db="EMBL/GenBank/DDBJ databases">
        <title>WGS of actinomycetes isolated from Thailand.</title>
        <authorList>
            <person name="Thawai C."/>
        </authorList>
    </citation>
    <scope>NUCLEOTIDE SEQUENCE [LARGE SCALE GENOMIC DNA]</scope>
    <source>
        <strain evidence="2 3">PRB2-1</strain>
    </source>
</reference>
<dbReference type="Proteomes" id="UP000734511">
    <property type="component" value="Unassembled WGS sequence"/>
</dbReference>
<comment type="caution">
    <text evidence="2">The sequence shown here is derived from an EMBL/GenBank/DDBJ whole genome shotgun (WGS) entry which is preliminary data.</text>
</comment>
<accession>A0ABX0ZSS2</accession>
<feature type="compositionally biased region" description="Basic and acidic residues" evidence="1">
    <location>
        <begin position="249"/>
        <end position="317"/>
    </location>
</feature>
<feature type="compositionally biased region" description="Basic and acidic residues" evidence="1">
    <location>
        <begin position="335"/>
        <end position="345"/>
    </location>
</feature>
<evidence type="ECO:0000256" key="1">
    <source>
        <dbReference type="SAM" id="MobiDB-lite"/>
    </source>
</evidence>
<keyword evidence="3" id="KW-1185">Reference proteome</keyword>
<proteinExistence type="predicted"/>
<dbReference type="EMBL" id="JAATEJ010000016">
    <property type="protein sequence ID" value="NJP45657.1"/>
    <property type="molecule type" value="Genomic_DNA"/>
</dbReference>
<protein>
    <submittedName>
        <fullName evidence="2">Uncharacterized protein</fullName>
    </submittedName>
</protein>